<dbReference type="EnsemblPlants" id="TuG1812G0500003634.01.T01">
    <property type="protein sequence ID" value="TuG1812G0500003634.01.T01.cds432426"/>
    <property type="gene ID" value="TuG1812G0500003634.01"/>
</dbReference>
<dbReference type="GO" id="GO:0042742">
    <property type="term" value="P:defense response to bacterium"/>
    <property type="evidence" value="ECO:0007669"/>
    <property type="project" value="UniProtKB-ARBA"/>
</dbReference>
<feature type="domain" description="Disease resistance protein winged helix" evidence="4">
    <location>
        <begin position="406"/>
        <end position="470"/>
    </location>
</feature>
<dbReference type="InterPro" id="IPR058922">
    <property type="entry name" value="WHD_DRP"/>
</dbReference>
<sequence length="486" mass="55461">MRDTLPAMYDLINKAEWRSHEHCVAKLLPCLKDAVYEAENLLDEFTWYEKKVQVEGNASQSPFTDFFHTVIEGSFDEVNDVQSRLDHLSSMLDNLGLHGIAQRFDKLVRPETTSLPNETKIFGRAKELKQVLGLLGVPTCPKRKRTTSSIDASTRTSTKSRISSLPVLVIAGIGGVGKTTLAQHVCNHPRVRSHFDLIIWICVSDDFDVKRLTKEVIQSCTKKEGANDNLNSLQHALSNHVNNKRLLIVLDDMWDDSLKENGQCWKRFCAPFRNVQEGSMILVTTRCPNVTEGVRTMEHVIVEGLKDGVFWNFFKLCAFGSESSDNDPELERIGQRILPKLKGSPLAAKTLGRMLKMDLQASHWNSIVESELWELKQKETDILPALRLSYMYLPFYLKQCFAFCAVYPKDYKFEKACLAEIWVAEGFVEPQGGVPIQDICYQYFEDLVARSFFQKVNGRYVIHDLLHDMAQKVSEHDCFILRNKSD</sequence>
<reference evidence="5" key="3">
    <citation type="submission" date="2022-06" db="UniProtKB">
        <authorList>
            <consortium name="EnsemblPlants"/>
        </authorList>
    </citation>
    <scope>IDENTIFICATION</scope>
</reference>
<keyword evidence="2" id="KW-0611">Plant defense</keyword>
<dbReference type="GO" id="GO:0043531">
    <property type="term" value="F:ADP binding"/>
    <property type="evidence" value="ECO:0007669"/>
    <property type="project" value="InterPro"/>
</dbReference>
<dbReference type="InterPro" id="IPR027417">
    <property type="entry name" value="P-loop_NTPase"/>
</dbReference>
<dbReference type="InterPro" id="IPR002182">
    <property type="entry name" value="NB-ARC"/>
</dbReference>
<evidence type="ECO:0000313" key="6">
    <source>
        <dbReference type="Proteomes" id="UP000015106"/>
    </source>
</evidence>
<reference evidence="5" key="2">
    <citation type="submission" date="2018-03" db="EMBL/GenBank/DDBJ databases">
        <title>The Triticum urartu genome reveals the dynamic nature of wheat genome evolution.</title>
        <authorList>
            <person name="Ling H."/>
            <person name="Ma B."/>
            <person name="Shi X."/>
            <person name="Liu H."/>
            <person name="Dong L."/>
            <person name="Sun H."/>
            <person name="Cao Y."/>
            <person name="Gao Q."/>
            <person name="Zheng S."/>
            <person name="Li Y."/>
            <person name="Yu Y."/>
            <person name="Du H."/>
            <person name="Qi M."/>
            <person name="Li Y."/>
            <person name="Yu H."/>
            <person name="Cui Y."/>
            <person name="Wang N."/>
            <person name="Chen C."/>
            <person name="Wu H."/>
            <person name="Zhao Y."/>
            <person name="Zhang J."/>
            <person name="Li Y."/>
            <person name="Zhou W."/>
            <person name="Zhang B."/>
            <person name="Hu W."/>
            <person name="Eijk M."/>
            <person name="Tang J."/>
            <person name="Witsenboer H."/>
            <person name="Zhao S."/>
            <person name="Li Z."/>
            <person name="Zhang A."/>
            <person name="Wang D."/>
            <person name="Liang C."/>
        </authorList>
    </citation>
    <scope>NUCLEOTIDE SEQUENCE [LARGE SCALE GENOMIC DNA]</scope>
    <source>
        <strain evidence="5">cv. G1812</strain>
    </source>
</reference>
<dbReference type="GO" id="GO:0009626">
    <property type="term" value="P:plant-type hypersensitive response"/>
    <property type="evidence" value="ECO:0007669"/>
    <property type="project" value="UniProtKB-ARBA"/>
</dbReference>
<dbReference type="InterPro" id="IPR036388">
    <property type="entry name" value="WH-like_DNA-bd_sf"/>
</dbReference>
<dbReference type="Gramene" id="TuG1812G0500003634.01.T01">
    <property type="protein sequence ID" value="TuG1812G0500003634.01.T01.cds432426"/>
    <property type="gene ID" value="TuG1812G0500003634.01"/>
</dbReference>
<evidence type="ECO:0000259" key="4">
    <source>
        <dbReference type="Pfam" id="PF23559"/>
    </source>
</evidence>
<keyword evidence="6" id="KW-1185">Reference proteome</keyword>
<dbReference type="SUPFAM" id="SSF52540">
    <property type="entry name" value="P-loop containing nucleoside triphosphate hydrolases"/>
    <property type="match status" value="1"/>
</dbReference>
<keyword evidence="1" id="KW-0677">Repeat</keyword>
<evidence type="ECO:0000256" key="1">
    <source>
        <dbReference type="ARBA" id="ARBA00022737"/>
    </source>
</evidence>
<dbReference type="Proteomes" id="UP000015106">
    <property type="component" value="Chromosome 5"/>
</dbReference>
<evidence type="ECO:0000313" key="5">
    <source>
        <dbReference type="EnsemblPlants" id="TuG1812G0500003634.01.T01.cds432426"/>
    </source>
</evidence>
<dbReference type="Gene3D" id="1.10.8.430">
    <property type="entry name" value="Helical domain of apoptotic protease-activating factors"/>
    <property type="match status" value="1"/>
</dbReference>
<evidence type="ECO:0000256" key="2">
    <source>
        <dbReference type="ARBA" id="ARBA00022821"/>
    </source>
</evidence>
<proteinExistence type="predicted"/>
<evidence type="ECO:0008006" key="7">
    <source>
        <dbReference type="Google" id="ProtNLM"/>
    </source>
</evidence>
<protein>
    <recommendedName>
        <fullName evidence="7">NB-ARC domain-containing protein</fullName>
    </recommendedName>
</protein>
<dbReference type="Gene3D" id="3.40.50.300">
    <property type="entry name" value="P-loop containing nucleotide triphosphate hydrolases"/>
    <property type="match status" value="1"/>
</dbReference>
<dbReference type="PANTHER" id="PTHR36766">
    <property type="entry name" value="PLANT BROAD-SPECTRUM MILDEW RESISTANCE PROTEIN RPW8"/>
    <property type="match status" value="1"/>
</dbReference>
<dbReference type="Pfam" id="PF00931">
    <property type="entry name" value="NB-ARC"/>
    <property type="match status" value="1"/>
</dbReference>
<accession>A0A8R7QI22</accession>
<organism evidence="5 6">
    <name type="scientific">Triticum urartu</name>
    <name type="common">Red wild einkorn</name>
    <name type="synonym">Crithodium urartu</name>
    <dbReference type="NCBI Taxonomy" id="4572"/>
    <lineage>
        <taxon>Eukaryota</taxon>
        <taxon>Viridiplantae</taxon>
        <taxon>Streptophyta</taxon>
        <taxon>Embryophyta</taxon>
        <taxon>Tracheophyta</taxon>
        <taxon>Spermatophyta</taxon>
        <taxon>Magnoliopsida</taxon>
        <taxon>Liliopsida</taxon>
        <taxon>Poales</taxon>
        <taxon>Poaceae</taxon>
        <taxon>BOP clade</taxon>
        <taxon>Pooideae</taxon>
        <taxon>Triticodae</taxon>
        <taxon>Triticeae</taxon>
        <taxon>Triticinae</taxon>
        <taxon>Triticum</taxon>
    </lineage>
</organism>
<dbReference type="AlphaFoldDB" id="A0A8R7QI22"/>
<dbReference type="InterPro" id="IPR042197">
    <property type="entry name" value="Apaf_helical"/>
</dbReference>
<dbReference type="PRINTS" id="PR00364">
    <property type="entry name" value="DISEASERSIST"/>
</dbReference>
<dbReference type="FunFam" id="1.10.10.10:FF:000322">
    <property type="entry name" value="Probable disease resistance protein At1g63360"/>
    <property type="match status" value="1"/>
</dbReference>
<dbReference type="GO" id="GO:0002758">
    <property type="term" value="P:innate immune response-activating signaling pathway"/>
    <property type="evidence" value="ECO:0007669"/>
    <property type="project" value="UniProtKB-ARBA"/>
</dbReference>
<dbReference type="Pfam" id="PF23559">
    <property type="entry name" value="WHD_DRP"/>
    <property type="match status" value="1"/>
</dbReference>
<evidence type="ECO:0000259" key="3">
    <source>
        <dbReference type="Pfam" id="PF00931"/>
    </source>
</evidence>
<reference evidence="6" key="1">
    <citation type="journal article" date="2013" name="Nature">
        <title>Draft genome of the wheat A-genome progenitor Triticum urartu.</title>
        <authorList>
            <person name="Ling H.Q."/>
            <person name="Zhao S."/>
            <person name="Liu D."/>
            <person name="Wang J."/>
            <person name="Sun H."/>
            <person name="Zhang C."/>
            <person name="Fan H."/>
            <person name="Li D."/>
            <person name="Dong L."/>
            <person name="Tao Y."/>
            <person name="Gao C."/>
            <person name="Wu H."/>
            <person name="Li Y."/>
            <person name="Cui Y."/>
            <person name="Guo X."/>
            <person name="Zheng S."/>
            <person name="Wang B."/>
            <person name="Yu K."/>
            <person name="Liang Q."/>
            <person name="Yang W."/>
            <person name="Lou X."/>
            <person name="Chen J."/>
            <person name="Feng M."/>
            <person name="Jian J."/>
            <person name="Zhang X."/>
            <person name="Luo G."/>
            <person name="Jiang Y."/>
            <person name="Liu J."/>
            <person name="Wang Z."/>
            <person name="Sha Y."/>
            <person name="Zhang B."/>
            <person name="Wu H."/>
            <person name="Tang D."/>
            <person name="Shen Q."/>
            <person name="Xue P."/>
            <person name="Zou S."/>
            <person name="Wang X."/>
            <person name="Liu X."/>
            <person name="Wang F."/>
            <person name="Yang Y."/>
            <person name="An X."/>
            <person name="Dong Z."/>
            <person name="Zhang K."/>
            <person name="Zhang X."/>
            <person name="Luo M.C."/>
            <person name="Dvorak J."/>
            <person name="Tong Y."/>
            <person name="Wang J."/>
            <person name="Yang H."/>
            <person name="Li Z."/>
            <person name="Wang D."/>
            <person name="Zhang A."/>
            <person name="Wang J."/>
        </authorList>
    </citation>
    <scope>NUCLEOTIDE SEQUENCE</scope>
    <source>
        <strain evidence="6">cv. G1812</strain>
    </source>
</reference>
<dbReference type="PANTHER" id="PTHR36766:SF51">
    <property type="entry name" value="DISEASE RESISTANCE RPP13-LIKE PROTEIN 1"/>
    <property type="match status" value="1"/>
</dbReference>
<name>A0A8R7QI22_TRIUA</name>
<feature type="domain" description="NB-ARC" evidence="3">
    <location>
        <begin position="165"/>
        <end position="321"/>
    </location>
</feature>
<dbReference type="Gene3D" id="1.10.10.10">
    <property type="entry name" value="Winged helix-like DNA-binding domain superfamily/Winged helix DNA-binding domain"/>
    <property type="match status" value="1"/>
</dbReference>